<dbReference type="STRING" id="9796.ENSECAP00000025435"/>
<dbReference type="PANTHER" id="PTHR33444:SF7">
    <property type="entry name" value="TRANSMEMBRANE PROTEIN 272"/>
    <property type="match status" value="1"/>
</dbReference>
<dbReference type="Ensembl" id="ENSECAT00000052612.3">
    <property type="protein sequence ID" value="ENSECAP00000025435.3"/>
    <property type="gene ID" value="ENSECAG00000036224.3"/>
</dbReference>
<feature type="transmembrane region" description="Helical" evidence="1">
    <location>
        <begin position="144"/>
        <end position="172"/>
    </location>
</feature>
<keyword evidence="1" id="KW-1133">Transmembrane helix</keyword>
<dbReference type="PANTHER" id="PTHR33444">
    <property type="entry name" value="SI:DKEY-19B23.12-RELATED"/>
    <property type="match status" value="1"/>
</dbReference>
<accession>A0A3Q2KQ53</accession>
<sequence>MPGGLEKACHQCISKIASNFSDVCTFHNKFLSLCFSPTFRPLSSPYFAALPSDPSLSITIQVSLLLYDSTRMKWLLSNSVVIDDDDDGTYPWRQNVHKCYIYIILSFLLFLWFILGNYWVFSVYLPDFIPPFQQPQDYREKTLYLFAVGVLVLSHSVLLLLVPCSGCVYVWSRRRSAVDEDRTTTSSTHAHAHAHRYACT</sequence>
<name>A0A3Q2KQ53_HORSE</name>
<keyword evidence="1" id="KW-0812">Transmembrane</keyword>
<proteinExistence type="predicted"/>
<feature type="transmembrane region" description="Helical" evidence="1">
    <location>
        <begin position="99"/>
        <end position="124"/>
    </location>
</feature>
<evidence type="ECO:0000313" key="2">
    <source>
        <dbReference type="Ensembl" id="ENSECAP00000025435.3"/>
    </source>
</evidence>
<dbReference type="PaxDb" id="9796-ENSECAP00000025435"/>
<evidence type="ECO:0000313" key="3">
    <source>
        <dbReference type="Proteomes" id="UP000002281"/>
    </source>
</evidence>
<keyword evidence="3" id="KW-1185">Reference proteome</keyword>
<keyword evidence="1" id="KW-0472">Membrane</keyword>
<dbReference type="InterPro" id="IPR040350">
    <property type="entry name" value="TMEM272"/>
</dbReference>
<reference evidence="2" key="3">
    <citation type="submission" date="2025-09" db="UniProtKB">
        <authorList>
            <consortium name="Ensembl"/>
        </authorList>
    </citation>
    <scope>IDENTIFICATION</scope>
    <source>
        <strain evidence="2">Thoroughbred</strain>
    </source>
</reference>
<dbReference type="Bgee" id="ENSECAG00000036224">
    <property type="expression patterns" value="Expressed in trophectoderm and 4 other cell types or tissues"/>
</dbReference>
<dbReference type="AlphaFoldDB" id="A0A3Q2KQ53"/>
<dbReference type="Proteomes" id="UP000002281">
    <property type="component" value="Chromosome 17"/>
</dbReference>
<gene>
    <name evidence="2" type="primary">TMEM272</name>
</gene>
<reference evidence="2 3" key="1">
    <citation type="journal article" date="2009" name="Science">
        <title>Genome sequence, comparative analysis, and population genetics of the domestic horse.</title>
        <authorList>
            <consortium name="Broad Institute Genome Sequencing Platform"/>
            <consortium name="Broad Institute Whole Genome Assembly Team"/>
            <person name="Wade C.M."/>
            <person name="Giulotto E."/>
            <person name="Sigurdsson S."/>
            <person name="Zoli M."/>
            <person name="Gnerre S."/>
            <person name="Imsland F."/>
            <person name="Lear T.L."/>
            <person name="Adelson D.L."/>
            <person name="Bailey E."/>
            <person name="Bellone R.R."/>
            <person name="Bloecker H."/>
            <person name="Distl O."/>
            <person name="Edgar R.C."/>
            <person name="Garber M."/>
            <person name="Leeb T."/>
            <person name="Mauceli E."/>
            <person name="MacLeod J.N."/>
            <person name="Penedo M.C.T."/>
            <person name="Raison J.M."/>
            <person name="Sharpe T."/>
            <person name="Vogel J."/>
            <person name="Andersson L."/>
            <person name="Antczak D.F."/>
            <person name="Biagi T."/>
            <person name="Binns M.M."/>
            <person name="Chowdhary B.P."/>
            <person name="Coleman S.J."/>
            <person name="Della Valle G."/>
            <person name="Fryc S."/>
            <person name="Guerin G."/>
            <person name="Hasegawa T."/>
            <person name="Hill E.W."/>
            <person name="Jurka J."/>
            <person name="Kiialainen A."/>
            <person name="Lindgren G."/>
            <person name="Liu J."/>
            <person name="Magnani E."/>
            <person name="Mickelson J.R."/>
            <person name="Murray J."/>
            <person name="Nergadze S.G."/>
            <person name="Onofrio R."/>
            <person name="Pedroni S."/>
            <person name="Piras M.F."/>
            <person name="Raudsepp T."/>
            <person name="Rocchi M."/>
            <person name="Roeed K.H."/>
            <person name="Ryder O.A."/>
            <person name="Searle S."/>
            <person name="Skow L."/>
            <person name="Swinburne J.E."/>
            <person name="Syvaenen A.C."/>
            <person name="Tozaki T."/>
            <person name="Valberg S.J."/>
            <person name="Vaudin M."/>
            <person name="White J.R."/>
            <person name="Zody M.C."/>
            <person name="Lander E.S."/>
            <person name="Lindblad-Toh K."/>
        </authorList>
    </citation>
    <scope>NUCLEOTIDE SEQUENCE [LARGE SCALE GENOMIC DNA]</scope>
    <source>
        <strain evidence="2 3">Thoroughbred</strain>
    </source>
</reference>
<organism evidence="2 3">
    <name type="scientific">Equus caballus</name>
    <name type="common">Horse</name>
    <dbReference type="NCBI Taxonomy" id="9796"/>
    <lineage>
        <taxon>Eukaryota</taxon>
        <taxon>Metazoa</taxon>
        <taxon>Chordata</taxon>
        <taxon>Craniata</taxon>
        <taxon>Vertebrata</taxon>
        <taxon>Euteleostomi</taxon>
        <taxon>Mammalia</taxon>
        <taxon>Eutheria</taxon>
        <taxon>Laurasiatheria</taxon>
        <taxon>Perissodactyla</taxon>
        <taxon>Equidae</taxon>
        <taxon>Equus</taxon>
    </lineage>
</organism>
<dbReference type="InParanoid" id="A0A3Q2KQ53"/>
<evidence type="ECO:0000256" key="1">
    <source>
        <dbReference type="SAM" id="Phobius"/>
    </source>
</evidence>
<protein>
    <submittedName>
        <fullName evidence="2">Transmembrane protein 272</fullName>
    </submittedName>
</protein>
<reference evidence="2" key="2">
    <citation type="submission" date="2025-08" db="UniProtKB">
        <authorList>
            <consortium name="Ensembl"/>
        </authorList>
    </citation>
    <scope>IDENTIFICATION</scope>
    <source>
        <strain evidence="2">Thoroughbred</strain>
    </source>
</reference>
<dbReference type="GeneTree" id="ENSGT01120000271941"/>